<keyword evidence="2" id="KW-1185">Reference proteome</keyword>
<evidence type="ECO:0000313" key="2">
    <source>
        <dbReference type="Proteomes" id="UP000530571"/>
    </source>
</evidence>
<reference evidence="1 2" key="1">
    <citation type="submission" date="2020-08" db="EMBL/GenBank/DDBJ databases">
        <title>Genomic Encyclopedia of Type Strains, Phase IV (KMG-IV): sequencing the most valuable type-strain genomes for metagenomic binning, comparative biology and taxonomic classification.</title>
        <authorList>
            <person name="Goeker M."/>
        </authorList>
    </citation>
    <scope>NUCLEOTIDE SEQUENCE [LARGE SCALE GENOMIC DNA]</scope>
    <source>
        <strain evidence="1 2">DSM 28101</strain>
    </source>
</reference>
<dbReference type="GO" id="GO:0050415">
    <property type="term" value="F:formimidoylglutamase activity"/>
    <property type="evidence" value="ECO:0007669"/>
    <property type="project" value="UniProtKB-EC"/>
</dbReference>
<proteinExistence type="predicted"/>
<organism evidence="1 2">
    <name type="scientific">Martelella radicis</name>
    <dbReference type="NCBI Taxonomy" id="1397476"/>
    <lineage>
        <taxon>Bacteria</taxon>
        <taxon>Pseudomonadati</taxon>
        <taxon>Pseudomonadota</taxon>
        <taxon>Alphaproteobacteria</taxon>
        <taxon>Hyphomicrobiales</taxon>
        <taxon>Aurantimonadaceae</taxon>
        <taxon>Martelella</taxon>
    </lineage>
</organism>
<dbReference type="SUPFAM" id="SSF53187">
    <property type="entry name" value="Zn-dependent exopeptidases"/>
    <property type="match status" value="1"/>
</dbReference>
<dbReference type="EMBL" id="JACIDZ010000009">
    <property type="protein sequence ID" value="MBB4122847.1"/>
    <property type="molecule type" value="Genomic_DNA"/>
</dbReference>
<sequence>MTDPVTVTRGSSPVVLGFPHTGTFVPPEIEARLNENGRLLADTDWHVDRLYDGLLDGATMVKANFHRYVIDANRDPAGVSLYPGQNTTGLVPETDFDGVAIWKDGEAPDEADIAERLEAFHRTYHAALAAELERVRQEHGIAILYDCHSIRSHIPFLFEGKLPDFNIGTNLGVTCASEFEAAVLGVVSLADGYDHAVNGRFKGGWTTRHYGKPETGIHAIQMELAQSTHLTTEAPPFAYDEAKAEKLRRHLQDILERIERLSFSARM</sequence>
<dbReference type="Pfam" id="PF05013">
    <property type="entry name" value="FGase"/>
    <property type="match status" value="1"/>
</dbReference>
<protein>
    <submittedName>
        <fullName evidence="1">Formiminoglutamase</fullName>
        <ecNumber evidence="1">3.5.3.8</ecNumber>
    </submittedName>
</protein>
<dbReference type="RefSeq" id="WP_183487232.1">
    <property type="nucleotide sequence ID" value="NZ_JACIDZ010000009.1"/>
</dbReference>
<gene>
    <name evidence="1" type="ORF">GGR30_002782</name>
</gene>
<keyword evidence="1" id="KW-0378">Hydrolase</keyword>
<dbReference type="InterPro" id="IPR007709">
    <property type="entry name" value="N-FG_amidohydro"/>
</dbReference>
<name>A0A7W6PBW8_9HYPH</name>
<evidence type="ECO:0000313" key="1">
    <source>
        <dbReference type="EMBL" id="MBB4122847.1"/>
    </source>
</evidence>
<dbReference type="EC" id="3.5.3.8" evidence="1"/>
<accession>A0A7W6PBW8</accession>
<comment type="caution">
    <text evidence="1">The sequence shown here is derived from an EMBL/GenBank/DDBJ whole genome shotgun (WGS) entry which is preliminary data.</text>
</comment>
<dbReference type="AlphaFoldDB" id="A0A7W6PBW8"/>
<dbReference type="Proteomes" id="UP000530571">
    <property type="component" value="Unassembled WGS sequence"/>
</dbReference>
<dbReference type="Gene3D" id="3.40.630.40">
    <property type="entry name" value="Zn-dependent exopeptidases"/>
    <property type="match status" value="1"/>
</dbReference>
<dbReference type="NCBIfam" id="TIGR02017">
    <property type="entry name" value="hutG_amidohyd"/>
    <property type="match status" value="1"/>
</dbReference>
<dbReference type="InterPro" id="IPR010247">
    <property type="entry name" value="HutG_amidohyd"/>
</dbReference>